<comment type="caution">
    <text evidence="2">The sequence shown here is derived from an EMBL/GenBank/DDBJ whole genome shotgun (WGS) entry which is preliminary data.</text>
</comment>
<dbReference type="PANTHER" id="PTHR31973:SF190">
    <property type="entry name" value="MULE TRANSPOSASE DOMAIN-CONTAINING PROTEIN"/>
    <property type="match status" value="1"/>
</dbReference>
<dbReference type="AlphaFoldDB" id="A0A9R1UF32"/>
<dbReference type="Proteomes" id="UP000235145">
    <property type="component" value="Unassembled WGS sequence"/>
</dbReference>
<proteinExistence type="predicted"/>
<gene>
    <name evidence="2" type="ORF">LSAT_V11C900495000</name>
</gene>
<sequence length="249" mass="28379">MENLIGSDEDVEEYEGDDESEESDEEYEKDEGDDHDGKQSENEDKVDDIMDEESNIEDVDVDMADFFLNVESDVEGACINDVHEPEDMKVINNEEFKSLDEGSDQDRERRALIKNLGKEKRCNLGSVHMQSFSVGQKFKSKKELKKLIDVHALETRRNLFLKKMKIKGLGHSAEELYLASIKVKWGLNLPLQKARAKKAKDMARKHVTGDYTKQLELLRDYALELQATNPDITVKIDVCPNGNPASPTR</sequence>
<dbReference type="PANTHER" id="PTHR31973">
    <property type="entry name" value="POLYPROTEIN, PUTATIVE-RELATED"/>
    <property type="match status" value="1"/>
</dbReference>
<feature type="compositionally biased region" description="Acidic residues" evidence="1">
    <location>
        <begin position="7"/>
        <end position="34"/>
    </location>
</feature>
<evidence type="ECO:0000313" key="3">
    <source>
        <dbReference type="Proteomes" id="UP000235145"/>
    </source>
</evidence>
<feature type="region of interest" description="Disordered" evidence="1">
    <location>
        <begin position="1"/>
        <end position="51"/>
    </location>
</feature>
<evidence type="ECO:0000313" key="2">
    <source>
        <dbReference type="EMBL" id="KAJ0185983.1"/>
    </source>
</evidence>
<name>A0A9R1UF32_LACSA</name>
<evidence type="ECO:0000256" key="1">
    <source>
        <dbReference type="SAM" id="MobiDB-lite"/>
    </source>
</evidence>
<keyword evidence="3" id="KW-1185">Reference proteome</keyword>
<dbReference type="EMBL" id="NBSK02000009">
    <property type="protein sequence ID" value="KAJ0185983.1"/>
    <property type="molecule type" value="Genomic_DNA"/>
</dbReference>
<accession>A0A9R1UF32</accession>
<reference evidence="2 3" key="1">
    <citation type="journal article" date="2017" name="Nat. Commun.">
        <title>Genome assembly with in vitro proximity ligation data and whole-genome triplication in lettuce.</title>
        <authorList>
            <person name="Reyes-Chin-Wo S."/>
            <person name="Wang Z."/>
            <person name="Yang X."/>
            <person name="Kozik A."/>
            <person name="Arikit S."/>
            <person name="Song C."/>
            <person name="Xia L."/>
            <person name="Froenicke L."/>
            <person name="Lavelle D.O."/>
            <person name="Truco M.J."/>
            <person name="Xia R."/>
            <person name="Zhu S."/>
            <person name="Xu C."/>
            <person name="Xu H."/>
            <person name="Xu X."/>
            <person name="Cox K."/>
            <person name="Korf I."/>
            <person name="Meyers B.C."/>
            <person name="Michelmore R.W."/>
        </authorList>
    </citation>
    <scope>NUCLEOTIDE SEQUENCE [LARGE SCALE GENOMIC DNA]</scope>
    <source>
        <strain evidence="3">cv. Salinas</strain>
        <tissue evidence="2">Seedlings</tissue>
    </source>
</reference>
<organism evidence="2 3">
    <name type="scientific">Lactuca sativa</name>
    <name type="common">Garden lettuce</name>
    <dbReference type="NCBI Taxonomy" id="4236"/>
    <lineage>
        <taxon>Eukaryota</taxon>
        <taxon>Viridiplantae</taxon>
        <taxon>Streptophyta</taxon>
        <taxon>Embryophyta</taxon>
        <taxon>Tracheophyta</taxon>
        <taxon>Spermatophyta</taxon>
        <taxon>Magnoliopsida</taxon>
        <taxon>eudicotyledons</taxon>
        <taxon>Gunneridae</taxon>
        <taxon>Pentapetalae</taxon>
        <taxon>asterids</taxon>
        <taxon>campanulids</taxon>
        <taxon>Asterales</taxon>
        <taxon>Asteraceae</taxon>
        <taxon>Cichorioideae</taxon>
        <taxon>Cichorieae</taxon>
        <taxon>Lactucinae</taxon>
        <taxon>Lactuca</taxon>
    </lineage>
</organism>
<protein>
    <submittedName>
        <fullName evidence="2">Uncharacterized protein</fullName>
    </submittedName>
</protein>